<evidence type="ECO:0000256" key="2">
    <source>
        <dbReference type="ARBA" id="ARBA00023125"/>
    </source>
</evidence>
<dbReference type="AlphaFoldDB" id="A0A316KZP0"/>
<dbReference type="GO" id="GO:0003677">
    <property type="term" value="F:DNA binding"/>
    <property type="evidence" value="ECO:0007669"/>
    <property type="project" value="UniProtKB-KW"/>
</dbReference>
<dbReference type="InterPro" id="IPR036388">
    <property type="entry name" value="WH-like_DNA-bd_sf"/>
</dbReference>
<dbReference type="InterPro" id="IPR000835">
    <property type="entry name" value="HTH_MarR-typ"/>
</dbReference>
<dbReference type="Pfam" id="PF01047">
    <property type="entry name" value="MarR"/>
    <property type="match status" value="1"/>
</dbReference>
<feature type="domain" description="HTH marR-type" evidence="4">
    <location>
        <begin position="6"/>
        <end position="133"/>
    </location>
</feature>
<dbReference type="PROSITE" id="PS50995">
    <property type="entry name" value="HTH_MARR_2"/>
    <property type="match status" value="1"/>
</dbReference>
<protein>
    <recommendedName>
        <fullName evidence="4">HTH marR-type domain-containing protein</fullName>
    </recommendedName>
</protein>
<dbReference type="PANTHER" id="PTHR42756:SF1">
    <property type="entry name" value="TRANSCRIPTIONAL REPRESSOR OF EMRAB OPERON"/>
    <property type="match status" value="1"/>
</dbReference>
<evidence type="ECO:0000313" key="5">
    <source>
        <dbReference type="EMBL" id="PWL39314.1"/>
    </source>
</evidence>
<evidence type="ECO:0000256" key="1">
    <source>
        <dbReference type="ARBA" id="ARBA00023015"/>
    </source>
</evidence>
<keyword evidence="1" id="KW-0805">Transcription regulation</keyword>
<dbReference type="Proteomes" id="UP000245762">
    <property type="component" value="Unassembled WGS sequence"/>
</dbReference>
<dbReference type="PANTHER" id="PTHR42756">
    <property type="entry name" value="TRANSCRIPTIONAL REGULATOR, MARR"/>
    <property type="match status" value="1"/>
</dbReference>
<dbReference type="InterPro" id="IPR036390">
    <property type="entry name" value="WH_DNA-bd_sf"/>
</dbReference>
<accession>A0A316KZP0</accession>
<evidence type="ECO:0000259" key="4">
    <source>
        <dbReference type="PROSITE" id="PS50995"/>
    </source>
</evidence>
<evidence type="ECO:0000313" key="6">
    <source>
        <dbReference type="Proteomes" id="UP000245762"/>
    </source>
</evidence>
<dbReference type="RefSeq" id="WP_109659085.1">
    <property type="nucleotide sequence ID" value="NZ_QGEG01000001.1"/>
</dbReference>
<keyword evidence="3" id="KW-0804">Transcription</keyword>
<sequence length="133" mass="15440">MKYQLEHCIGSRLRRLSRIADRHIRKFLGDHKITENQMTILFTIHELGRVEQGRVGEVLCLERSTVSRNIKLLEKQNLLMRTTEYRPEVELTDQGMDLVKVLIPQWEKAMDVLVGQLEDDGLSGLQKLESKLA</sequence>
<name>A0A316KZP0_9FLAO</name>
<dbReference type="SMART" id="SM00347">
    <property type="entry name" value="HTH_MARR"/>
    <property type="match status" value="1"/>
</dbReference>
<comment type="caution">
    <text evidence="5">The sequence shown here is derived from an EMBL/GenBank/DDBJ whole genome shotgun (WGS) entry which is preliminary data.</text>
</comment>
<proteinExistence type="predicted"/>
<keyword evidence="6" id="KW-1185">Reference proteome</keyword>
<evidence type="ECO:0000256" key="3">
    <source>
        <dbReference type="ARBA" id="ARBA00023163"/>
    </source>
</evidence>
<dbReference type="EMBL" id="QGEG01000001">
    <property type="protein sequence ID" value="PWL39314.1"/>
    <property type="molecule type" value="Genomic_DNA"/>
</dbReference>
<dbReference type="Gene3D" id="1.10.10.10">
    <property type="entry name" value="Winged helix-like DNA-binding domain superfamily/Winged helix DNA-binding domain"/>
    <property type="match status" value="1"/>
</dbReference>
<keyword evidence="2" id="KW-0238">DNA-binding</keyword>
<organism evidence="5 6">
    <name type="scientific">Flagellimonas aquimarina</name>
    <dbReference type="NCBI Taxonomy" id="2201895"/>
    <lineage>
        <taxon>Bacteria</taxon>
        <taxon>Pseudomonadati</taxon>
        <taxon>Bacteroidota</taxon>
        <taxon>Flavobacteriia</taxon>
        <taxon>Flavobacteriales</taxon>
        <taxon>Flavobacteriaceae</taxon>
        <taxon>Flagellimonas</taxon>
    </lineage>
</organism>
<dbReference type="OrthoDB" id="1446292at2"/>
<gene>
    <name evidence="5" type="ORF">DKG77_00280</name>
</gene>
<reference evidence="5 6" key="1">
    <citation type="submission" date="2018-05" db="EMBL/GenBank/DDBJ databases">
        <title>Complete genome sequence of Flagellimonas aquimarina ECD12 isolated from seaweed Ecklonia cava.</title>
        <authorList>
            <person name="Choi S."/>
            <person name="Seong C."/>
        </authorList>
    </citation>
    <scope>NUCLEOTIDE SEQUENCE [LARGE SCALE GENOMIC DNA]</scope>
    <source>
        <strain evidence="5 6">ECD12</strain>
    </source>
</reference>
<dbReference type="GO" id="GO:0003700">
    <property type="term" value="F:DNA-binding transcription factor activity"/>
    <property type="evidence" value="ECO:0007669"/>
    <property type="project" value="InterPro"/>
</dbReference>
<dbReference type="SUPFAM" id="SSF46785">
    <property type="entry name" value="Winged helix' DNA-binding domain"/>
    <property type="match status" value="1"/>
</dbReference>